<dbReference type="PANTHER" id="PTHR21531">
    <property type="entry name" value="LOW-TEMPERATURE VIABILITY PROTEIN LTV1-RELATED"/>
    <property type="match status" value="1"/>
</dbReference>
<accession>A0A286URB7</accession>
<comment type="caution">
    <text evidence="3">The sequence shown here is derived from an EMBL/GenBank/DDBJ whole genome shotgun (WGS) entry which is preliminary data.</text>
</comment>
<feature type="compositionally biased region" description="Basic and acidic residues" evidence="2">
    <location>
        <begin position="238"/>
        <end position="273"/>
    </location>
</feature>
<dbReference type="FunCoup" id="A0A286URB7">
    <property type="interactions" value="300"/>
</dbReference>
<comment type="similarity">
    <text evidence="1">Belongs to the LTV1 family.</text>
</comment>
<dbReference type="AlphaFoldDB" id="A0A286URB7"/>
<dbReference type="Pfam" id="PF04180">
    <property type="entry name" value="LTV"/>
    <property type="match status" value="1"/>
</dbReference>
<feature type="compositionally biased region" description="Basic and acidic residues" evidence="2">
    <location>
        <begin position="494"/>
        <end position="533"/>
    </location>
</feature>
<dbReference type="GO" id="GO:0042274">
    <property type="term" value="P:ribosomal small subunit biogenesis"/>
    <property type="evidence" value="ECO:0007669"/>
    <property type="project" value="InterPro"/>
</dbReference>
<feature type="compositionally biased region" description="Low complexity" evidence="2">
    <location>
        <begin position="293"/>
        <end position="303"/>
    </location>
</feature>
<feature type="region of interest" description="Disordered" evidence="2">
    <location>
        <begin position="468"/>
        <end position="549"/>
    </location>
</feature>
<dbReference type="GO" id="GO:0030688">
    <property type="term" value="C:preribosome, small subunit precursor"/>
    <property type="evidence" value="ECO:0007669"/>
    <property type="project" value="TreeGrafter"/>
</dbReference>
<dbReference type="GO" id="GO:0005634">
    <property type="term" value="C:nucleus"/>
    <property type="evidence" value="ECO:0007669"/>
    <property type="project" value="TreeGrafter"/>
</dbReference>
<dbReference type="GO" id="GO:0005829">
    <property type="term" value="C:cytosol"/>
    <property type="evidence" value="ECO:0007669"/>
    <property type="project" value="TreeGrafter"/>
</dbReference>
<dbReference type="InterPro" id="IPR007307">
    <property type="entry name" value="Ltv1"/>
</dbReference>
<evidence type="ECO:0000313" key="4">
    <source>
        <dbReference type="Proteomes" id="UP000217199"/>
    </source>
</evidence>
<evidence type="ECO:0000256" key="2">
    <source>
        <dbReference type="SAM" id="MobiDB-lite"/>
    </source>
</evidence>
<reference evidence="3 4" key="1">
    <citation type="journal article" date="2017" name="Mol. Ecol.">
        <title>Comparative and population genomic landscape of Phellinus noxius: A hypervariable fungus causing root rot in trees.</title>
        <authorList>
            <person name="Chung C.L."/>
            <person name="Lee T.J."/>
            <person name="Akiba M."/>
            <person name="Lee H.H."/>
            <person name="Kuo T.H."/>
            <person name="Liu D."/>
            <person name="Ke H.M."/>
            <person name="Yokoi T."/>
            <person name="Roa M.B."/>
            <person name="Lu M.J."/>
            <person name="Chang Y.Y."/>
            <person name="Ann P.J."/>
            <person name="Tsai J.N."/>
            <person name="Chen C.Y."/>
            <person name="Tzean S.S."/>
            <person name="Ota Y."/>
            <person name="Hattori T."/>
            <person name="Sahashi N."/>
            <person name="Liou R.F."/>
            <person name="Kikuchi T."/>
            <person name="Tsai I.J."/>
        </authorList>
    </citation>
    <scope>NUCLEOTIDE SEQUENCE [LARGE SCALE GENOMIC DNA]</scope>
    <source>
        <strain evidence="3 4">FFPRI411160</strain>
    </source>
</reference>
<dbReference type="OrthoDB" id="5852896at2759"/>
<dbReference type="STRING" id="2282107.A0A286URB7"/>
<feature type="region of interest" description="Disordered" evidence="2">
    <location>
        <begin position="1"/>
        <end position="34"/>
    </location>
</feature>
<dbReference type="EMBL" id="NBII01000002">
    <property type="protein sequence ID" value="PAV22130.1"/>
    <property type="molecule type" value="Genomic_DNA"/>
</dbReference>
<gene>
    <name evidence="3" type="ORF">PNOK_0208700</name>
</gene>
<feature type="compositionally biased region" description="Acidic residues" evidence="2">
    <location>
        <begin position="325"/>
        <end position="343"/>
    </location>
</feature>
<evidence type="ECO:0000313" key="3">
    <source>
        <dbReference type="EMBL" id="PAV22130.1"/>
    </source>
</evidence>
<sequence>MAPKSIFRQPGARHFQLVHRSQRDPLINDPEASQHVLKPIIKGKSRADLERSLAPSDLEHDRKRENLGEASLYGVYYDDTDYDYMQHLRQVGINEEGVESVLIEAPSTSKQKGKSGRNKNGIDFLDLPAESLPSKAELSKEQVYSAQEAIPSEISGLQPNMNPHLRQTLEALEDDAFVDERLEDDFFGELVGDGELVDEEDLDFDFSEGGIDIEGGEDEDDRDTERGASGGEEEDESWEARFAKFKLSHEAKMREKETKSDAGSDIHSEDRDTVGNLPDIKVIGGKKRRKGTSDASGYSMSSSSMFRNKGLTLLDERFDQIEKEYESDEDEDEELSEDSDAEAPELITSREDFNAIMDDFLENYEILGGKMRHVLPGETVTDKLGTIRQSLREIGYDAHAQLEEEDDLSDSAFELAVQEKEDRWDCETILTTYSNLENHPRLIRARDTQKATKIQLDPKTGLPFVKPTVDMKPQSTEIPESDPNRPTRITVTRPKNESKDEKRARKQAVKEERQARRVEKKVTKDQYTREKNHQLRMMQNTPSKGIRKL</sequence>
<name>A0A286URB7_9AGAM</name>
<dbReference type="Proteomes" id="UP000217199">
    <property type="component" value="Unassembled WGS sequence"/>
</dbReference>
<keyword evidence="4" id="KW-1185">Reference proteome</keyword>
<proteinExistence type="inferred from homology"/>
<protein>
    <submittedName>
        <fullName evidence="3">Low temperature viability</fullName>
    </submittedName>
</protein>
<dbReference type="GO" id="GO:0000056">
    <property type="term" value="P:ribosomal small subunit export from nucleus"/>
    <property type="evidence" value="ECO:0007669"/>
    <property type="project" value="TreeGrafter"/>
</dbReference>
<organism evidence="3 4">
    <name type="scientific">Pyrrhoderma noxium</name>
    <dbReference type="NCBI Taxonomy" id="2282107"/>
    <lineage>
        <taxon>Eukaryota</taxon>
        <taxon>Fungi</taxon>
        <taxon>Dikarya</taxon>
        <taxon>Basidiomycota</taxon>
        <taxon>Agaricomycotina</taxon>
        <taxon>Agaricomycetes</taxon>
        <taxon>Hymenochaetales</taxon>
        <taxon>Hymenochaetaceae</taxon>
        <taxon>Pyrrhoderma</taxon>
    </lineage>
</organism>
<dbReference type="PANTHER" id="PTHR21531:SF0">
    <property type="entry name" value="PROTEIN LTV1 HOMOLOG"/>
    <property type="match status" value="1"/>
</dbReference>
<evidence type="ECO:0000256" key="1">
    <source>
        <dbReference type="ARBA" id="ARBA00009078"/>
    </source>
</evidence>
<feature type="region of interest" description="Disordered" evidence="2">
    <location>
        <begin position="198"/>
        <end position="303"/>
    </location>
</feature>
<feature type="region of interest" description="Disordered" evidence="2">
    <location>
        <begin position="317"/>
        <end position="348"/>
    </location>
</feature>
<dbReference type="InParanoid" id="A0A286URB7"/>